<feature type="domain" description="Trimeric autotransporter adhesin YadA-like head" evidence="13">
    <location>
        <begin position="352"/>
        <end position="377"/>
    </location>
</feature>
<organism evidence="16 17">
    <name type="scientific">Leminorella richardii</name>
    <dbReference type="NCBI Taxonomy" id="158841"/>
    <lineage>
        <taxon>Bacteria</taxon>
        <taxon>Pseudomonadati</taxon>
        <taxon>Pseudomonadota</taxon>
        <taxon>Gammaproteobacteria</taxon>
        <taxon>Enterobacterales</taxon>
        <taxon>Budviciaceae</taxon>
        <taxon>Leminorella</taxon>
    </lineage>
</organism>
<feature type="domain" description="Trimeric autotransporter adhesin YadA-like head" evidence="13">
    <location>
        <begin position="327"/>
        <end position="350"/>
    </location>
</feature>
<dbReference type="Gene3D" id="1.20.5.170">
    <property type="match status" value="5"/>
</dbReference>
<feature type="domain" description="Trimeric autotransporter adhesin YadA-like C-terminal membrane anchor" evidence="12">
    <location>
        <begin position="1608"/>
        <end position="1668"/>
    </location>
</feature>
<evidence type="ECO:0000256" key="3">
    <source>
        <dbReference type="ARBA" id="ARBA00005848"/>
    </source>
</evidence>
<feature type="transmembrane region" description="Helical" evidence="11">
    <location>
        <begin position="35"/>
        <end position="57"/>
    </location>
</feature>
<dbReference type="InterPro" id="IPR005594">
    <property type="entry name" value="YadA_C"/>
</dbReference>
<dbReference type="InterPro" id="IPR008640">
    <property type="entry name" value="Adhesin_Head_dom"/>
</dbReference>
<proteinExistence type="inferred from homology"/>
<feature type="domain" description="Trimeric autotransporter adhesin YadA-like head" evidence="13">
    <location>
        <begin position="130"/>
        <end position="156"/>
    </location>
</feature>
<dbReference type="SUPFAM" id="SSF101967">
    <property type="entry name" value="Adhesin YadA, collagen-binding domain"/>
    <property type="match status" value="11"/>
</dbReference>
<dbReference type="CDD" id="cd12820">
    <property type="entry name" value="LbR_YadA-like"/>
    <property type="match status" value="4"/>
</dbReference>
<feature type="domain" description="Trimeric autotransporter adhesin YadA-like stalk" evidence="14">
    <location>
        <begin position="999"/>
        <end position="1039"/>
    </location>
</feature>
<comment type="subcellular location">
    <subcellularLocation>
        <location evidence="2">Cell outer membrane</location>
    </subcellularLocation>
    <subcellularLocation>
        <location evidence="1">Cell surface</location>
    </subcellularLocation>
</comment>
<keyword evidence="5" id="KW-1134">Transmembrane beta strand</keyword>
<dbReference type="Proteomes" id="UP000249005">
    <property type="component" value="Chromosome 1"/>
</dbReference>
<feature type="domain" description="Trimeric autotransporter adhesin YadA-like head" evidence="13">
    <location>
        <begin position="382"/>
        <end position="405"/>
    </location>
</feature>
<dbReference type="InterPro" id="IPR011049">
    <property type="entry name" value="Serralysin-like_metalloprot_C"/>
</dbReference>
<feature type="domain" description="Trimeric autotransporter adhesin YadA-like head" evidence="13">
    <location>
        <begin position="1449"/>
        <end position="1475"/>
    </location>
</feature>
<evidence type="ECO:0000256" key="7">
    <source>
        <dbReference type="ARBA" id="ARBA00022729"/>
    </source>
</evidence>
<dbReference type="Gene3D" id="1.20.5.2280">
    <property type="match status" value="1"/>
</dbReference>
<evidence type="ECO:0000259" key="13">
    <source>
        <dbReference type="Pfam" id="PF05658"/>
    </source>
</evidence>
<evidence type="ECO:0000256" key="10">
    <source>
        <dbReference type="ARBA" id="ARBA00023237"/>
    </source>
</evidence>
<feature type="domain" description="Trimeric autotransporter adhesin YadA-like head" evidence="13">
    <location>
        <begin position="693"/>
        <end position="716"/>
    </location>
</feature>
<keyword evidence="4" id="KW-0813">Transport</keyword>
<evidence type="ECO:0000256" key="2">
    <source>
        <dbReference type="ARBA" id="ARBA00004442"/>
    </source>
</evidence>
<evidence type="ECO:0000259" key="12">
    <source>
        <dbReference type="Pfam" id="PF03895"/>
    </source>
</evidence>
<feature type="domain" description="Trimeric autotransporter adhesin YadA-like stalk" evidence="14">
    <location>
        <begin position="1078"/>
        <end position="1116"/>
    </location>
</feature>
<feature type="domain" description="Trimeric autotransporter adhesin YadA-like head" evidence="13">
    <location>
        <begin position="410"/>
        <end position="433"/>
    </location>
</feature>
<dbReference type="Gene3D" id="2.150.10.10">
    <property type="entry name" value="Serralysin-like metalloprotease, C-terminal"/>
    <property type="match status" value="7"/>
</dbReference>
<feature type="domain" description="Trimeric autotransporter adhesin YadA-like head" evidence="13">
    <location>
        <begin position="1274"/>
        <end position="1300"/>
    </location>
</feature>
<feature type="domain" description="Trimeric autotransporter adhesin YadA-like head" evidence="13">
    <location>
        <begin position="186"/>
        <end position="212"/>
    </location>
</feature>
<dbReference type="GO" id="GO:0015031">
    <property type="term" value="P:protein transport"/>
    <property type="evidence" value="ECO:0007669"/>
    <property type="project" value="UniProtKB-KW"/>
</dbReference>
<dbReference type="KEGG" id="lri:NCTC12151_03101"/>
<feature type="domain" description="Trimeric autotransporter adhesin YadA-like stalk" evidence="14">
    <location>
        <begin position="813"/>
        <end position="854"/>
    </location>
</feature>
<feature type="domain" description="Trimeric autotransporter adhesin YadA-like head" evidence="13">
    <location>
        <begin position="743"/>
        <end position="766"/>
    </location>
</feature>
<evidence type="ECO:0000259" key="14">
    <source>
        <dbReference type="Pfam" id="PF05662"/>
    </source>
</evidence>
<feature type="domain" description="Trimeric autotransporter adhesin YadA-like stalk" evidence="14">
    <location>
        <begin position="493"/>
        <end position="535"/>
    </location>
</feature>
<feature type="domain" description="Trimeric autotransporter adhesin YadA-like stalk" evidence="14">
    <location>
        <begin position="1365"/>
        <end position="1406"/>
    </location>
</feature>
<keyword evidence="7" id="KW-0732">Signal</keyword>
<dbReference type="OrthoDB" id="1631723at2"/>
<dbReference type="SUPFAM" id="SSF54523">
    <property type="entry name" value="Pili subunits"/>
    <property type="match status" value="1"/>
</dbReference>
<keyword evidence="8" id="KW-0653">Protein transport</keyword>
<dbReference type="InterPro" id="IPR024973">
    <property type="entry name" value="ESPR"/>
</dbReference>
<feature type="domain" description="Trimeric autotransporter adhesin YadA-like head" evidence="13">
    <location>
        <begin position="772"/>
        <end position="795"/>
    </location>
</feature>
<accession>A0A2X4XTX6</accession>
<keyword evidence="9 11" id="KW-0472">Membrane</keyword>
<name>A0A2X4XTX6_9GAMM</name>
<feature type="domain" description="Trimeric autotransporter adhesin YadA-like head" evidence="13">
    <location>
        <begin position="436"/>
        <end position="461"/>
    </location>
</feature>
<comment type="similarity">
    <text evidence="3">Belongs to the autotransporter-2 (AT-2) (TC 1.B.40) family.</text>
</comment>
<evidence type="ECO:0000256" key="5">
    <source>
        <dbReference type="ARBA" id="ARBA00022452"/>
    </source>
</evidence>
<feature type="domain" description="Trimeric autotransporter adhesin YadA-like stalk" evidence="14">
    <location>
        <begin position="601"/>
        <end position="639"/>
    </location>
</feature>
<dbReference type="Pfam" id="PF05658">
    <property type="entry name" value="YadA_head"/>
    <property type="match status" value="21"/>
</dbReference>
<evidence type="ECO:0000256" key="6">
    <source>
        <dbReference type="ARBA" id="ARBA00022692"/>
    </source>
</evidence>
<feature type="domain" description="Trimeric autotransporter adhesin YadA-like stalk" evidence="14">
    <location>
        <begin position="1546"/>
        <end position="1580"/>
    </location>
</feature>
<keyword evidence="6 11" id="KW-0812">Transmembrane</keyword>
<evidence type="ECO:0000256" key="11">
    <source>
        <dbReference type="SAM" id="Phobius"/>
    </source>
</evidence>
<feature type="domain" description="Trimeric autotransporter adhesin YadA-like head" evidence="13">
    <location>
        <begin position="665"/>
        <end position="690"/>
    </location>
</feature>
<dbReference type="GO" id="GO:0009986">
    <property type="term" value="C:cell surface"/>
    <property type="evidence" value="ECO:0007669"/>
    <property type="project" value="UniProtKB-SubCell"/>
</dbReference>
<dbReference type="Gene3D" id="4.10.80.270">
    <property type="match status" value="3"/>
</dbReference>
<evidence type="ECO:0000313" key="17">
    <source>
        <dbReference type="Proteomes" id="UP000249005"/>
    </source>
</evidence>
<evidence type="ECO:0000256" key="4">
    <source>
        <dbReference type="ARBA" id="ARBA00022448"/>
    </source>
</evidence>
<feature type="domain" description="Trimeric autotransporter adhesin YadA-like head" evidence="13">
    <location>
        <begin position="214"/>
        <end position="240"/>
    </location>
</feature>
<feature type="domain" description="Trimeric autotransporter adhesin YadA-like head" evidence="13">
    <location>
        <begin position="1143"/>
        <end position="1169"/>
    </location>
</feature>
<dbReference type="Gene3D" id="3.30.1300.30">
    <property type="entry name" value="GSPII I/J protein-like"/>
    <property type="match status" value="1"/>
</dbReference>
<evidence type="ECO:0000256" key="1">
    <source>
        <dbReference type="ARBA" id="ARBA00004241"/>
    </source>
</evidence>
<dbReference type="Pfam" id="PF03895">
    <property type="entry name" value="YadA_anchor"/>
    <property type="match status" value="1"/>
</dbReference>
<feature type="domain" description="Trimeric autotransporter adhesin YadA-like head" evidence="13">
    <location>
        <begin position="272"/>
        <end position="293"/>
    </location>
</feature>
<dbReference type="GO" id="GO:0009279">
    <property type="term" value="C:cell outer membrane"/>
    <property type="evidence" value="ECO:0007669"/>
    <property type="project" value="UniProtKB-SubCell"/>
</dbReference>
<dbReference type="Gene3D" id="6.10.250.2040">
    <property type="match status" value="1"/>
</dbReference>
<evidence type="ECO:0000313" key="16">
    <source>
        <dbReference type="EMBL" id="SQI43505.1"/>
    </source>
</evidence>
<dbReference type="Pfam" id="PF13018">
    <property type="entry name" value="ESPR"/>
    <property type="match status" value="1"/>
</dbReference>
<evidence type="ECO:0000256" key="9">
    <source>
        <dbReference type="ARBA" id="ARBA00023136"/>
    </source>
</evidence>
<feature type="domain" description="ESPR" evidence="15">
    <location>
        <begin position="1"/>
        <end position="48"/>
    </location>
</feature>
<protein>
    <submittedName>
        <fullName evidence="16">Adhesin yadA</fullName>
    </submittedName>
</protein>
<feature type="domain" description="Trimeric autotransporter adhesin YadA-like head" evidence="13">
    <location>
        <begin position="1305"/>
        <end position="1330"/>
    </location>
</feature>
<sequence>MNKIFKVIWNPATGSYSVASETAKSRGKKGGRSKLLISALVAGGLLSSFGVNAAVALDGGKSAEEAAGGTSLTDNWIAIGQGAIAASNSGPSASIAIGKNSQSAVGATALGFQSLATGERSVSIGQVSTASGNRAIALGSGSKASGDYTIALGRDSKAEGLNSITFGQNALSQGAGSLAVGFTSQATEEKGLALGYKAISSGVKAIAMGAGSNAEGENSLALGDTASASKEYSMALGASSKADGVDSLALGRLSATSAANAIAMGAETEAAENATAIGFSADALGKSSLALGDTAKAAGTDSLALGRLSDASAANAIAMGAETEAAENATAIGFSADALGKSSLALGDNANAAGTDSLALGRESLASAANAIAMGADTEAAENATAIGFSADAKGKSSLALGNSAEAGEVNSIAIGQGSKASKDSSIALGSNSRSSGVNAIALGTSSNAGGINSLAFGLNANANGDNAVAIGANSTAGSDYTVSVGSASLQRKIVNMGNGNINETSTDAINGSQLYDISKSVSDRLGGYHQDPTNVIDPDGTLKAPKYFLQSDEYNNVGEALQGIDNNTLHWDEGAKKYSASHTTFNIDGSTKSTQATSIITDVAAGLINENSTDAVNGSQLNATNTLINQIAGNTSTTYVQSNGAGINYVRTNDTGLIFKDASASGSGATAVGYSANATGVSSLALGQDTQAKGKNSIAIGTKSIANVDETIVLGIANSAGLQNRALQQGGIAIGRANKSDGIDAIVLGNESSAAGNYSLSLGTASNAGIEDAIALGHNATVTGKSSVALGAGSEAKDADVVSVGNSTLKRKLINVKSGTISDSSTDAINGSQIYDISDSVATHLGGGAGVDQTTGVVTSPNYVLKNGTSSTVGEALAILNAHTVQWDALNGVYNAAHGSEATSKITNVKDGTVSAISKDAVNGSQLNTTNTNVTNLGNTVNGINTTVSGHTTSITALNADVDNLEKDALLWDSTASAFSASHSIKNPDGTTTTSDSKITNVAAGTLSDSSTDAVNGSQLNIVKTDVTNLTTTVSGHTTSIQALENDALLWDSTTGAFSASHSIKNPDGSTTTSNSKITNVAAGTLADDSTDAVNGAQLYATNQQINKLMGDTSNTYITDNGAGVKYLRTNDTGLTASDAHASGIGATAVGYNAAASGIGSIAVGRDSSSTVEGGIALGSGSSSTRVIASGSLTTSVTSSSVTIGYDTTDRTLLGALSLGTDGQSYRQITNMADGSEAHDAVTVRQLQNSVAAVSITPTKYYHANSTEADSLAVGENAIAVGPKTVVNGDSGIGIGYGSTVAQTATSGVALGTGASANHAYSVALGSGAQTTVGAQSGYTAYNLDTAQNSVGEVSVGSDSGQRQITNVAAGSKDTDAVNVSQLKVTDIHVSQNTQNIAQNTKSINNLNIQVSSLDTRVTDIENSVGDIVTTGNTKYFKTSSTGPDANAQGEDSVAIGSSSVASAKNSVALGTGSVADEVDTVSVGSSTKQRRITNVAAGKNDTDAVNVAQLKSSQAGNVRYDTYADGSINYESISLGNGSGGTTRISNVSAAVNGNDAVNYTQLKQGIQETKSYTDQKMAQMSNKVSDVEKKVSGGVASAMAMTGLPQAYAPGASMASIGGGTYNGESAVALGVSMVSSSGTWVYKLQGSTNSQGEYSAAIGAGIQW</sequence>
<dbReference type="Gene3D" id="2.60.40.4050">
    <property type="match status" value="3"/>
</dbReference>
<reference evidence="16 17" key="1">
    <citation type="submission" date="2018-06" db="EMBL/GenBank/DDBJ databases">
        <authorList>
            <consortium name="Pathogen Informatics"/>
            <person name="Doyle S."/>
        </authorList>
    </citation>
    <scope>NUCLEOTIDE SEQUENCE [LARGE SCALE GENOMIC DNA]</scope>
    <source>
        <strain evidence="16 17">NCTC12151</strain>
    </source>
</reference>
<dbReference type="EMBL" id="LS483470">
    <property type="protein sequence ID" value="SQI43505.1"/>
    <property type="molecule type" value="Genomic_DNA"/>
</dbReference>
<keyword evidence="11" id="KW-1133">Transmembrane helix</keyword>
<evidence type="ECO:0000256" key="8">
    <source>
        <dbReference type="ARBA" id="ARBA00022927"/>
    </source>
</evidence>
<dbReference type="InterPro" id="IPR008635">
    <property type="entry name" value="Coiled_stalk_dom"/>
</dbReference>
<feature type="domain" description="Trimeric autotransporter adhesin YadA-like head" evidence="13">
    <location>
        <begin position="297"/>
        <end position="322"/>
    </location>
</feature>
<feature type="domain" description="Trimeric autotransporter adhesin YadA-like head" evidence="13">
    <location>
        <begin position="242"/>
        <end position="267"/>
    </location>
</feature>
<keyword evidence="10" id="KW-0998">Cell outer membrane</keyword>
<evidence type="ECO:0000259" key="15">
    <source>
        <dbReference type="Pfam" id="PF13018"/>
    </source>
</evidence>
<dbReference type="Pfam" id="PF05662">
    <property type="entry name" value="YadA_stalk"/>
    <property type="match status" value="10"/>
</dbReference>
<dbReference type="InterPro" id="IPR045584">
    <property type="entry name" value="Pilin-like"/>
</dbReference>
<feature type="domain" description="Trimeric autotransporter adhesin YadA-like stalk" evidence="14">
    <location>
        <begin position="906"/>
        <end position="948"/>
    </location>
</feature>
<feature type="domain" description="Trimeric autotransporter adhesin YadA-like stalk" evidence="14">
    <location>
        <begin position="1229"/>
        <end position="1266"/>
    </location>
</feature>
<feature type="domain" description="Trimeric autotransporter adhesin YadA-like stalk" evidence="14">
    <location>
        <begin position="1493"/>
        <end position="1518"/>
    </location>
</feature>
<feature type="domain" description="Trimeric autotransporter adhesin YadA-like head" evidence="13">
    <location>
        <begin position="103"/>
        <end position="126"/>
    </location>
</feature>
<feature type="domain" description="Trimeric autotransporter adhesin YadA-like head" evidence="13">
    <location>
        <begin position="463"/>
        <end position="488"/>
    </location>
</feature>
<keyword evidence="17" id="KW-1185">Reference proteome</keyword>
<gene>
    <name evidence="16" type="primary">yadA_1</name>
    <name evidence="16" type="ORF">NCTC12151_03101</name>
</gene>